<dbReference type="OrthoDB" id="9787486at2"/>
<dbReference type="Proteomes" id="UP000245125">
    <property type="component" value="Unassembled WGS sequence"/>
</dbReference>
<evidence type="ECO:0000256" key="2">
    <source>
        <dbReference type="ARBA" id="ARBA00023002"/>
    </source>
</evidence>
<evidence type="ECO:0000313" key="3">
    <source>
        <dbReference type="EMBL" id="SPQ00320.1"/>
    </source>
</evidence>
<dbReference type="InterPro" id="IPR036291">
    <property type="entry name" value="NAD(P)-bd_dom_sf"/>
</dbReference>
<dbReference type="InterPro" id="IPR051122">
    <property type="entry name" value="SDR_DHRS6-like"/>
</dbReference>
<protein>
    <submittedName>
        <fullName evidence="3">Short-chain dehydrogenase/reductase SDR</fullName>
    </submittedName>
</protein>
<dbReference type="PRINTS" id="PR00081">
    <property type="entry name" value="GDHRDH"/>
</dbReference>
<dbReference type="PANTHER" id="PTHR43477">
    <property type="entry name" value="DIHYDROANTICAPSIN 7-DEHYDROGENASE"/>
    <property type="match status" value="1"/>
</dbReference>
<evidence type="ECO:0000256" key="1">
    <source>
        <dbReference type="ARBA" id="ARBA00006484"/>
    </source>
</evidence>
<dbReference type="CDD" id="cd11731">
    <property type="entry name" value="Lin1944_like_SDR_c"/>
    <property type="match status" value="1"/>
</dbReference>
<dbReference type="AlphaFoldDB" id="A0A2U3QG50"/>
<dbReference type="GO" id="GO:0016491">
    <property type="term" value="F:oxidoreductase activity"/>
    <property type="evidence" value="ECO:0007669"/>
    <property type="project" value="UniProtKB-KW"/>
</dbReference>
<reference evidence="4" key="1">
    <citation type="submission" date="2018-03" db="EMBL/GenBank/DDBJ databases">
        <authorList>
            <person name="Zecchin S."/>
        </authorList>
    </citation>
    <scope>NUCLEOTIDE SEQUENCE [LARGE SCALE GENOMIC DNA]</scope>
</reference>
<dbReference type="PANTHER" id="PTHR43477:SF1">
    <property type="entry name" value="DIHYDROANTICAPSIN 7-DEHYDROGENASE"/>
    <property type="match status" value="1"/>
</dbReference>
<dbReference type="NCBIfam" id="NF005754">
    <property type="entry name" value="PRK07578.1"/>
    <property type="match status" value="1"/>
</dbReference>
<evidence type="ECO:0000313" key="4">
    <source>
        <dbReference type="Proteomes" id="UP000245125"/>
    </source>
</evidence>
<dbReference type="Gene3D" id="3.40.50.720">
    <property type="entry name" value="NAD(P)-binding Rossmann-like Domain"/>
    <property type="match status" value="1"/>
</dbReference>
<proteinExistence type="inferred from homology"/>
<keyword evidence="4" id="KW-1185">Reference proteome</keyword>
<dbReference type="SUPFAM" id="SSF51735">
    <property type="entry name" value="NAD(P)-binding Rossmann-fold domains"/>
    <property type="match status" value="1"/>
</dbReference>
<sequence length="198" mass="20965">MKVIVIGATGTIGRAIVQAIGNRHEVVPVSFIKSEIKVDISDQASIKKMYEAAGRIDAVICAAGLAKFGPLNSLTDTDFALGLNSKLMGQVNLVRRGLDYLNDNGSFTLTSGILSRQPMPGSAAISLVNSALEGFGRAAALEMPRGIRINIVSPNWVIDTLKAFKMDPAIGTPVETVARVYVHAIEGSMNGEVLDAIK</sequence>
<organism evidence="3 4">
    <name type="scientific">Candidatus Sulfobium mesophilum</name>
    <dbReference type="NCBI Taxonomy" id="2016548"/>
    <lineage>
        <taxon>Bacteria</taxon>
        <taxon>Pseudomonadati</taxon>
        <taxon>Nitrospirota</taxon>
        <taxon>Nitrospiria</taxon>
        <taxon>Nitrospirales</taxon>
        <taxon>Nitrospiraceae</taxon>
        <taxon>Candidatus Sulfobium</taxon>
    </lineage>
</organism>
<accession>A0A2U3QG50</accession>
<dbReference type="Pfam" id="PF13561">
    <property type="entry name" value="adh_short_C2"/>
    <property type="match status" value="1"/>
</dbReference>
<gene>
    <name evidence="3" type="ORF">NBG4_200028</name>
</gene>
<dbReference type="InterPro" id="IPR002347">
    <property type="entry name" value="SDR_fam"/>
</dbReference>
<keyword evidence="2" id="KW-0560">Oxidoreductase</keyword>
<dbReference type="EMBL" id="OUUY01000065">
    <property type="protein sequence ID" value="SPQ00320.1"/>
    <property type="molecule type" value="Genomic_DNA"/>
</dbReference>
<comment type="similarity">
    <text evidence="1">Belongs to the short-chain dehydrogenases/reductases (SDR) family.</text>
</comment>
<name>A0A2U3QG50_9BACT</name>